<keyword evidence="1" id="KW-0732">Signal</keyword>
<organism evidence="2">
    <name type="scientific">Microbacterium sp. A8/3-1</name>
    <dbReference type="NCBI Taxonomy" id="3160749"/>
    <lineage>
        <taxon>Bacteria</taxon>
        <taxon>Bacillati</taxon>
        <taxon>Actinomycetota</taxon>
        <taxon>Actinomycetes</taxon>
        <taxon>Micrococcales</taxon>
        <taxon>Microbacteriaceae</taxon>
        <taxon>Microbacterium</taxon>
    </lineage>
</organism>
<proteinExistence type="predicted"/>
<protein>
    <submittedName>
        <fullName evidence="2">DUF3089 domain-containing protein</fullName>
    </submittedName>
</protein>
<sequence>MSASRVHARRGMAAVVTALAVIATGVIADRAAATPAPVEESSSVAGIVAAPLADTVWLCRPGAPANPCNQDAVGSPQRGAAGTEFTARYLGSGADVTLDAINVTSTPTHESFPRPAAPAVDCFSVYPTVDLTPNPVLQIGSLPPQPQDTHLAVTLTQVGRFASTCRLFVPVYRQAPLLSLVGGVLTGTDADYTTGAMDVAGAWADYWENDNIDPVTGQRRGVILLGHSQGTADLVTLLQEEFDAGSAPREQLIAAYLLGGDVQVADGTGPADHETIPGMPVCTRTSVAASMPTGCLVGYSSYAMAGSSAPAADAEFGRSVDAGHRILCVNPATLIAGVAAGAATPLDAYLPTNRLLEGTVVLPNGHLSVVLSGFALENRPAGFVRREATLTGQCRTQTDAAGTASWLQVDGGGSLFPVGSSTSALGLHVVDYNVALGDLVELAGLQSAQWTADR</sequence>
<dbReference type="AlphaFoldDB" id="A0AAU7VSP8"/>
<gene>
    <name evidence="2" type="ORF">ABS642_12965</name>
</gene>
<dbReference type="RefSeq" id="WP_350350402.1">
    <property type="nucleotide sequence ID" value="NZ_CP158357.1"/>
</dbReference>
<dbReference type="EMBL" id="CP158357">
    <property type="protein sequence ID" value="XBX76822.1"/>
    <property type="molecule type" value="Genomic_DNA"/>
</dbReference>
<feature type="chain" id="PRO_5043526474" evidence="1">
    <location>
        <begin position="29"/>
        <end position="454"/>
    </location>
</feature>
<dbReference type="InterPro" id="IPR021440">
    <property type="entry name" value="DUF3089"/>
</dbReference>
<reference evidence="2" key="1">
    <citation type="submission" date="2024-06" db="EMBL/GenBank/DDBJ databases">
        <title>Draft genome sequence of Microbacterium sp. strain A8/3-1, isolated from Oxytropis tragacanthoides Fisch. ex DC. Root nodules in the Altai region of Russia.</title>
        <authorList>
            <person name="Sazanova A."/>
            <person name="Guro P."/>
            <person name="Kuznetsova I."/>
            <person name="Belimov A."/>
            <person name="Safronova V."/>
        </authorList>
    </citation>
    <scope>NUCLEOTIDE SEQUENCE</scope>
    <source>
        <strain evidence="2">A8/3-1</strain>
    </source>
</reference>
<feature type="signal peptide" evidence="1">
    <location>
        <begin position="1"/>
        <end position="28"/>
    </location>
</feature>
<evidence type="ECO:0000256" key="1">
    <source>
        <dbReference type="SAM" id="SignalP"/>
    </source>
</evidence>
<accession>A0AAU7VSP8</accession>
<evidence type="ECO:0000313" key="2">
    <source>
        <dbReference type="EMBL" id="XBX76822.1"/>
    </source>
</evidence>
<name>A0AAU7VSP8_9MICO</name>
<dbReference type="Pfam" id="PF11288">
    <property type="entry name" value="DUF3089"/>
    <property type="match status" value="1"/>
</dbReference>